<keyword evidence="1" id="KW-0472">Membrane</keyword>
<keyword evidence="1" id="KW-0812">Transmembrane</keyword>
<keyword evidence="1" id="KW-1133">Transmembrane helix</keyword>
<feature type="transmembrane region" description="Helical" evidence="1">
    <location>
        <begin position="85"/>
        <end position="107"/>
    </location>
</feature>
<sequence length="124" mass="14080">MGDEVKEKVFLKHVLAMEFQCDFLMGFWVGERELSITWALSITSKAQSSPTRRLSSLGARREPTDGVEWCSILSEVLVLPDIQVYFSQVLFCGIELSLILFSTLLFIDPVAQDFMRAAIVTCRR</sequence>
<organism evidence="2 3">
    <name type="scientific">Grus japonensis</name>
    <name type="common">Japanese crane</name>
    <name type="synonym">Red-crowned crane</name>
    <dbReference type="NCBI Taxonomy" id="30415"/>
    <lineage>
        <taxon>Eukaryota</taxon>
        <taxon>Metazoa</taxon>
        <taxon>Chordata</taxon>
        <taxon>Craniata</taxon>
        <taxon>Vertebrata</taxon>
        <taxon>Euteleostomi</taxon>
        <taxon>Archelosauria</taxon>
        <taxon>Archosauria</taxon>
        <taxon>Dinosauria</taxon>
        <taxon>Saurischia</taxon>
        <taxon>Theropoda</taxon>
        <taxon>Coelurosauria</taxon>
        <taxon>Aves</taxon>
        <taxon>Neognathae</taxon>
        <taxon>Neoaves</taxon>
        <taxon>Gruiformes</taxon>
        <taxon>Gruidae</taxon>
        <taxon>Grus</taxon>
    </lineage>
</organism>
<protein>
    <submittedName>
        <fullName evidence="2">Uncharacterized protein</fullName>
    </submittedName>
</protein>
<name>A0ABC9XCL2_GRUJA</name>
<reference evidence="2 3" key="1">
    <citation type="submission" date="2024-06" db="EMBL/GenBank/DDBJ databases">
        <title>The draft genome of Grus japonensis, version 3.</title>
        <authorList>
            <person name="Nabeshima K."/>
            <person name="Suzuki S."/>
            <person name="Onuma M."/>
        </authorList>
    </citation>
    <scope>NUCLEOTIDE SEQUENCE [LARGE SCALE GENOMIC DNA]</scope>
    <source>
        <strain evidence="2 3">451A</strain>
    </source>
</reference>
<dbReference type="EMBL" id="BAAFJT010000013">
    <property type="protein sequence ID" value="GAB0195431.1"/>
    <property type="molecule type" value="Genomic_DNA"/>
</dbReference>
<evidence type="ECO:0000313" key="3">
    <source>
        <dbReference type="Proteomes" id="UP001623348"/>
    </source>
</evidence>
<evidence type="ECO:0000256" key="1">
    <source>
        <dbReference type="SAM" id="Phobius"/>
    </source>
</evidence>
<accession>A0ABC9XCL2</accession>
<proteinExistence type="predicted"/>
<dbReference type="AlphaFoldDB" id="A0ABC9XCL2"/>
<evidence type="ECO:0000313" key="2">
    <source>
        <dbReference type="EMBL" id="GAB0195431.1"/>
    </source>
</evidence>
<comment type="caution">
    <text evidence="2">The sequence shown here is derived from an EMBL/GenBank/DDBJ whole genome shotgun (WGS) entry which is preliminary data.</text>
</comment>
<dbReference type="Proteomes" id="UP001623348">
    <property type="component" value="Unassembled WGS sequence"/>
</dbReference>
<gene>
    <name evidence="2" type="ORF">GRJ2_002008400</name>
</gene>
<keyword evidence="3" id="KW-1185">Reference proteome</keyword>